<organism evidence="2">
    <name type="scientific">marine metagenome</name>
    <dbReference type="NCBI Taxonomy" id="408172"/>
    <lineage>
        <taxon>unclassified sequences</taxon>
        <taxon>metagenomes</taxon>
        <taxon>ecological metagenomes</taxon>
    </lineage>
</organism>
<proteinExistence type="predicted"/>
<keyword evidence="1" id="KW-0812">Transmembrane</keyword>
<keyword evidence="1" id="KW-0472">Membrane</keyword>
<feature type="transmembrane region" description="Helical" evidence="1">
    <location>
        <begin position="20"/>
        <end position="38"/>
    </location>
</feature>
<dbReference type="EMBL" id="UINC01039019">
    <property type="protein sequence ID" value="SVB36880.1"/>
    <property type="molecule type" value="Genomic_DNA"/>
</dbReference>
<gene>
    <name evidence="2" type="ORF">METZ01_LOCUS189734</name>
</gene>
<reference evidence="2" key="1">
    <citation type="submission" date="2018-05" db="EMBL/GenBank/DDBJ databases">
        <authorList>
            <person name="Lanie J.A."/>
            <person name="Ng W.-L."/>
            <person name="Kazmierczak K.M."/>
            <person name="Andrzejewski T.M."/>
            <person name="Davidsen T.M."/>
            <person name="Wayne K.J."/>
            <person name="Tettelin H."/>
            <person name="Glass J.I."/>
            <person name="Rusch D."/>
            <person name="Podicherti R."/>
            <person name="Tsui H.-C.T."/>
            <person name="Winkler M.E."/>
        </authorList>
    </citation>
    <scope>NUCLEOTIDE SEQUENCE</scope>
</reference>
<sequence>VPGVLDWIAGKVGVAYQPALFLLLGFGFLLLLAMHFSYELSRLETRVRTLAEELTLLRHELDDKQD</sequence>
<feature type="non-terminal residue" evidence="2">
    <location>
        <position position="1"/>
    </location>
</feature>
<keyword evidence="1" id="KW-1133">Transmembrane helix</keyword>
<dbReference type="AlphaFoldDB" id="A0A382DEI2"/>
<dbReference type="Pfam" id="PF10066">
    <property type="entry name" value="DUF2304"/>
    <property type="match status" value="1"/>
</dbReference>
<evidence type="ECO:0008006" key="3">
    <source>
        <dbReference type="Google" id="ProtNLM"/>
    </source>
</evidence>
<evidence type="ECO:0000256" key="1">
    <source>
        <dbReference type="SAM" id="Phobius"/>
    </source>
</evidence>
<name>A0A382DEI2_9ZZZZ</name>
<dbReference type="InterPro" id="IPR019277">
    <property type="entry name" value="DUF2304"/>
</dbReference>
<accession>A0A382DEI2</accession>
<evidence type="ECO:0000313" key="2">
    <source>
        <dbReference type="EMBL" id="SVB36880.1"/>
    </source>
</evidence>
<protein>
    <recommendedName>
        <fullName evidence="3">DUF2304 domain-containing protein</fullName>
    </recommendedName>
</protein>